<reference evidence="1" key="1">
    <citation type="submission" date="2024-02" db="EMBL/GenBank/DDBJ databases">
        <authorList>
            <consortium name="ELIXIR-Norway"/>
            <consortium name="Elixir Norway"/>
        </authorList>
    </citation>
    <scope>NUCLEOTIDE SEQUENCE</scope>
</reference>
<dbReference type="Proteomes" id="UP001497512">
    <property type="component" value="Chromosome 8"/>
</dbReference>
<organism evidence="1 2">
    <name type="scientific">Sphagnum troendelagicum</name>
    <dbReference type="NCBI Taxonomy" id="128251"/>
    <lineage>
        <taxon>Eukaryota</taxon>
        <taxon>Viridiplantae</taxon>
        <taxon>Streptophyta</taxon>
        <taxon>Embryophyta</taxon>
        <taxon>Bryophyta</taxon>
        <taxon>Sphagnophytina</taxon>
        <taxon>Sphagnopsida</taxon>
        <taxon>Sphagnales</taxon>
        <taxon>Sphagnaceae</taxon>
        <taxon>Sphagnum</taxon>
    </lineage>
</organism>
<keyword evidence="2" id="KW-1185">Reference proteome</keyword>
<evidence type="ECO:0000313" key="2">
    <source>
        <dbReference type="Proteomes" id="UP001497512"/>
    </source>
</evidence>
<dbReference type="EMBL" id="OZ019900">
    <property type="protein sequence ID" value="CAK9235207.1"/>
    <property type="molecule type" value="Genomic_DNA"/>
</dbReference>
<sequence length="81" mass="8224">MSTRTRWQILPSVCADVGIAVVTSAAASSGDEALAVEGAGAVGKNCPGPGAVTCAGDMCVGTGKCSEQEVMQRHLRVHRIP</sequence>
<name>A0ABP0V1B0_9BRYO</name>
<evidence type="ECO:0000313" key="1">
    <source>
        <dbReference type="EMBL" id="CAK9235207.1"/>
    </source>
</evidence>
<accession>A0ABP0V1B0</accession>
<proteinExistence type="predicted"/>
<protein>
    <recommendedName>
        <fullName evidence="3">C2H2-type domain-containing protein</fullName>
    </recommendedName>
</protein>
<evidence type="ECO:0008006" key="3">
    <source>
        <dbReference type="Google" id="ProtNLM"/>
    </source>
</evidence>
<gene>
    <name evidence="1" type="ORF">CSSPTR1EN2_LOCUS22601</name>
</gene>